<dbReference type="InterPro" id="IPR001663">
    <property type="entry name" value="Rng_hydr_dOase-A"/>
</dbReference>
<evidence type="ECO:0000313" key="15">
    <source>
        <dbReference type="EMBL" id="KAL1876796.1"/>
    </source>
</evidence>
<evidence type="ECO:0000259" key="14">
    <source>
        <dbReference type="PROSITE" id="PS51296"/>
    </source>
</evidence>
<reference evidence="15 16" key="1">
    <citation type="journal article" date="2024" name="IMA Fungus">
        <title>IMA Genome - F19 : A genome assembly and annotation guide to empower mycologists, including annotated draft genome sequences of Ceratocystis pirilliformis, Diaporthe australafricana, Fusarium ophioides, Paecilomyces lecythidis, and Sporothrix stenoceras.</title>
        <authorList>
            <person name="Aylward J."/>
            <person name="Wilson A.M."/>
            <person name="Visagie C.M."/>
            <person name="Spraker J."/>
            <person name="Barnes I."/>
            <person name="Buitendag C."/>
            <person name="Ceriani C."/>
            <person name="Del Mar Angel L."/>
            <person name="du Plessis D."/>
            <person name="Fuchs T."/>
            <person name="Gasser K."/>
            <person name="Kramer D."/>
            <person name="Li W."/>
            <person name="Munsamy K."/>
            <person name="Piso A."/>
            <person name="Price J.L."/>
            <person name="Sonnekus B."/>
            <person name="Thomas C."/>
            <person name="van der Nest A."/>
            <person name="van Dijk A."/>
            <person name="van Heerden A."/>
            <person name="van Vuuren N."/>
            <person name="Yilmaz N."/>
            <person name="Duong T.A."/>
            <person name="van der Merwe N.A."/>
            <person name="Wingfield M.J."/>
            <person name="Wingfield B.D."/>
        </authorList>
    </citation>
    <scope>NUCLEOTIDE SEQUENCE [LARGE SCALE GENOMIC DNA]</scope>
    <source>
        <strain evidence="15 16">CMW 18167</strain>
    </source>
</reference>
<feature type="domain" description="Rieske" evidence="14">
    <location>
        <begin position="49"/>
        <end position="148"/>
    </location>
</feature>
<evidence type="ECO:0000256" key="8">
    <source>
        <dbReference type="ARBA" id="ARBA00022723"/>
    </source>
</evidence>
<comment type="caution">
    <text evidence="15">The sequence shown here is derived from an EMBL/GenBank/DDBJ whole genome shotgun (WGS) entry which is preliminary data.</text>
</comment>
<evidence type="ECO:0000256" key="7">
    <source>
        <dbReference type="ARBA" id="ARBA00022714"/>
    </source>
</evidence>
<dbReference type="SUPFAM" id="SSF50022">
    <property type="entry name" value="ISP domain"/>
    <property type="match status" value="1"/>
</dbReference>
<accession>A0ABR3XLD0</accession>
<evidence type="ECO:0000256" key="1">
    <source>
        <dbReference type="ARBA" id="ARBA00001962"/>
    </source>
</evidence>
<feature type="region of interest" description="Disordered" evidence="13">
    <location>
        <begin position="1"/>
        <end position="20"/>
    </location>
</feature>
<dbReference type="PANTHER" id="PTHR43756:SF5">
    <property type="entry name" value="CHOLINE MONOOXYGENASE, CHLOROPLASTIC"/>
    <property type="match status" value="1"/>
</dbReference>
<dbReference type="InterPro" id="IPR015879">
    <property type="entry name" value="Ring_hydroxy_dOase_asu_C_dom"/>
</dbReference>
<keyword evidence="7" id="KW-0001">2Fe-2S</keyword>
<comment type="catalytic activity">
    <reaction evidence="12">
        <text>choline + 2 reduced [2Fe-2S]-[ferredoxin] + O2 + 2 H(+) = betaine aldehyde hydrate + 2 oxidized [2Fe-2S]-[ferredoxin] + H2O</text>
        <dbReference type="Rhea" id="RHEA:17769"/>
        <dbReference type="Rhea" id="RHEA-COMP:10000"/>
        <dbReference type="Rhea" id="RHEA-COMP:10001"/>
        <dbReference type="ChEBI" id="CHEBI:15354"/>
        <dbReference type="ChEBI" id="CHEBI:15377"/>
        <dbReference type="ChEBI" id="CHEBI:15378"/>
        <dbReference type="ChEBI" id="CHEBI:15379"/>
        <dbReference type="ChEBI" id="CHEBI:15870"/>
        <dbReference type="ChEBI" id="CHEBI:33737"/>
        <dbReference type="ChEBI" id="CHEBI:33738"/>
        <dbReference type="EC" id="1.14.15.7"/>
    </reaction>
</comment>
<comment type="cofactor">
    <cofactor evidence="1">
        <name>Fe cation</name>
        <dbReference type="ChEBI" id="CHEBI:24875"/>
    </cofactor>
</comment>
<name>A0ABR3XLD0_9EURO</name>
<evidence type="ECO:0000256" key="4">
    <source>
        <dbReference type="ARBA" id="ARBA00010848"/>
    </source>
</evidence>
<keyword evidence="11" id="KW-0411">Iron-sulfur</keyword>
<sequence length="425" mass="49221">MAGITQNPFSASQNGSSKVAEGNMPASWYTMQAFYEFERRAIFSKHWLLITHRSRLSEPGSFLRFEMAGFDFFLIKDKENKINAFHNVCRHRAYPIIGDKDGREGKKLILNCGYHGWSYSLSGNLAKAPKFDEVENFNKEDYSLFNLHTHIDKTGFIWVNFDASDSPIPWQQLNAGTDEQKRYKDFDLDDYVYERTWTTNGRYNWKLVGENYNECYHCTASHPGIRKITNIDRYSVEPDKGRLEHSPPNRDDIKPEDVQFFGNGAFTFNYPNTSVNLSTPYYFIMRVVPKTARTVTTEYEVYRNPNSPREIFDRAAEFFEGIELEDYDLMNGVQSNLNNGVFVNGPLHPNRESGIFHFNKLVKQHLHDHFELEAAQGREVYPARRNQQLHERIDVEEKFCAGVCACREAALAKNGLRNGVYADNL</sequence>
<evidence type="ECO:0000256" key="2">
    <source>
        <dbReference type="ARBA" id="ARBA00002149"/>
    </source>
</evidence>
<evidence type="ECO:0000256" key="13">
    <source>
        <dbReference type="SAM" id="MobiDB-lite"/>
    </source>
</evidence>
<dbReference type="PRINTS" id="PR00090">
    <property type="entry name" value="RNGDIOXGNASE"/>
</dbReference>
<dbReference type="PANTHER" id="PTHR43756">
    <property type="entry name" value="CHOLINE MONOOXYGENASE, CHLOROPLASTIC"/>
    <property type="match status" value="1"/>
</dbReference>
<comment type="similarity">
    <text evidence="4">Belongs to the choline monooxygenase family.</text>
</comment>
<evidence type="ECO:0000256" key="12">
    <source>
        <dbReference type="ARBA" id="ARBA00049097"/>
    </source>
</evidence>
<protein>
    <recommendedName>
        <fullName evidence="6">Choline monooxygenase, chloroplastic</fullName>
        <ecNumber evidence="5">1.14.15.7</ecNumber>
    </recommendedName>
</protein>
<evidence type="ECO:0000256" key="9">
    <source>
        <dbReference type="ARBA" id="ARBA00023002"/>
    </source>
</evidence>
<feature type="compositionally biased region" description="Polar residues" evidence="13">
    <location>
        <begin position="1"/>
        <end position="17"/>
    </location>
</feature>
<evidence type="ECO:0000256" key="11">
    <source>
        <dbReference type="ARBA" id="ARBA00023014"/>
    </source>
</evidence>
<dbReference type="SUPFAM" id="SSF55961">
    <property type="entry name" value="Bet v1-like"/>
    <property type="match status" value="1"/>
</dbReference>
<proteinExistence type="inferred from homology"/>
<dbReference type="Proteomes" id="UP001583193">
    <property type="component" value="Unassembled WGS sequence"/>
</dbReference>
<evidence type="ECO:0000256" key="10">
    <source>
        <dbReference type="ARBA" id="ARBA00023004"/>
    </source>
</evidence>
<dbReference type="EC" id="1.14.15.7" evidence="5"/>
<keyword evidence="9" id="KW-0560">Oxidoreductase</keyword>
<evidence type="ECO:0000256" key="5">
    <source>
        <dbReference type="ARBA" id="ARBA00012763"/>
    </source>
</evidence>
<dbReference type="CDD" id="cd00680">
    <property type="entry name" value="RHO_alpha_C"/>
    <property type="match status" value="1"/>
</dbReference>
<evidence type="ECO:0000256" key="3">
    <source>
        <dbReference type="ARBA" id="ARBA00004866"/>
    </source>
</evidence>
<dbReference type="Gene3D" id="3.90.380.10">
    <property type="entry name" value="Naphthalene 1,2-dioxygenase Alpha Subunit, Chain A, domain 1"/>
    <property type="match status" value="2"/>
</dbReference>
<dbReference type="Pfam" id="PF00355">
    <property type="entry name" value="Rieske"/>
    <property type="match status" value="1"/>
</dbReference>
<dbReference type="InterPro" id="IPR036922">
    <property type="entry name" value="Rieske_2Fe-2S_sf"/>
</dbReference>
<evidence type="ECO:0000313" key="16">
    <source>
        <dbReference type="Proteomes" id="UP001583193"/>
    </source>
</evidence>
<dbReference type="Pfam" id="PF00848">
    <property type="entry name" value="Ring_hydroxyl_A"/>
    <property type="match status" value="1"/>
</dbReference>
<dbReference type="Gene3D" id="2.102.10.10">
    <property type="entry name" value="Rieske [2Fe-2S] iron-sulphur domain"/>
    <property type="match status" value="1"/>
</dbReference>
<keyword evidence="8" id="KW-0479">Metal-binding</keyword>
<dbReference type="CDD" id="cd03469">
    <property type="entry name" value="Rieske_RO_Alpha_N"/>
    <property type="match status" value="1"/>
</dbReference>
<gene>
    <name evidence="15" type="ORF">Plec18167_005206</name>
</gene>
<keyword evidence="10" id="KW-0408">Iron</keyword>
<organism evidence="15 16">
    <name type="scientific">Paecilomyces lecythidis</name>
    <dbReference type="NCBI Taxonomy" id="3004212"/>
    <lineage>
        <taxon>Eukaryota</taxon>
        <taxon>Fungi</taxon>
        <taxon>Dikarya</taxon>
        <taxon>Ascomycota</taxon>
        <taxon>Pezizomycotina</taxon>
        <taxon>Eurotiomycetes</taxon>
        <taxon>Eurotiomycetidae</taxon>
        <taxon>Eurotiales</taxon>
        <taxon>Thermoascaceae</taxon>
        <taxon>Paecilomyces</taxon>
    </lineage>
</organism>
<dbReference type="InterPro" id="IPR017941">
    <property type="entry name" value="Rieske_2Fe-2S"/>
</dbReference>
<evidence type="ECO:0000256" key="6">
    <source>
        <dbReference type="ARBA" id="ARBA00014931"/>
    </source>
</evidence>
<comment type="pathway">
    <text evidence="3">Amine and polyamine biosynthesis; betaine biosynthesis via choline pathway; betaine aldehyde from choline (monooxygenase route): step 1/1.</text>
</comment>
<comment type="function">
    <text evidence="2">Catalyzes the first step of the osmoprotectant glycine betaine synthesis.</text>
</comment>
<dbReference type="PROSITE" id="PS51296">
    <property type="entry name" value="RIESKE"/>
    <property type="match status" value="1"/>
</dbReference>
<dbReference type="EMBL" id="JAVDPF010000015">
    <property type="protein sequence ID" value="KAL1876796.1"/>
    <property type="molecule type" value="Genomic_DNA"/>
</dbReference>
<keyword evidence="16" id="KW-1185">Reference proteome</keyword>